<feature type="compositionally biased region" description="Basic and acidic residues" evidence="2">
    <location>
        <begin position="58"/>
        <end position="71"/>
    </location>
</feature>
<keyword evidence="1" id="KW-0175">Coiled coil</keyword>
<evidence type="ECO:0000256" key="2">
    <source>
        <dbReference type="SAM" id="MobiDB-lite"/>
    </source>
</evidence>
<feature type="compositionally biased region" description="Basic and acidic residues" evidence="2">
    <location>
        <begin position="100"/>
        <end position="119"/>
    </location>
</feature>
<proteinExistence type="predicted"/>
<dbReference type="EMBL" id="AQGS01000071">
    <property type="protein sequence ID" value="EPS43568.1"/>
    <property type="molecule type" value="Genomic_DNA"/>
</dbReference>
<dbReference type="AlphaFoldDB" id="S8BVQ2"/>
<feature type="compositionally biased region" description="Polar residues" evidence="2">
    <location>
        <begin position="46"/>
        <end position="55"/>
    </location>
</feature>
<feature type="coiled-coil region" evidence="1">
    <location>
        <begin position="199"/>
        <end position="226"/>
    </location>
</feature>
<dbReference type="Proteomes" id="UP000015100">
    <property type="component" value="Unassembled WGS sequence"/>
</dbReference>
<gene>
    <name evidence="3" type="ORF">H072_2443</name>
</gene>
<evidence type="ECO:0000313" key="4">
    <source>
        <dbReference type="Proteomes" id="UP000015100"/>
    </source>
</evidence>
<evidence type="ECO:0000256" key="1">
    <source>
        <dbReference type="SAM" id="Coils"/>
    </source>
</evidence>
<feature type="region of interest" description="Disordered" evidence="2">
    <location>
        <begin position="46"/>
        <end position="119"/>
    </location>
</feature>
<evidence type="ECO:0000313" key="3">
    <source>
        <dbReference type="EMBL" id="EPS43568.1"/>
    </source>
</evidence>
<keyword evidence="4" id="KW-1185">Reference proteome</keyword>
<dbReference type="HOGENOM" id="CLU_1081907_0_0_1"/>
<reference evidence="3 4" key="1">
    <citation type="journal article" date="2013" name="PLoS Genet.">
        <title>Genomic mechanisms accounting for the adaptation to parasitism in nematode-trapping fungi.</title>
        <authorList>
            <person name="Meerupati T."/>
            <person name="Andersson K.M."/>
            <person name="Friman E."/>
            <person name="Kumar D."/>
            <person name="Tunlid A."/>
            <person name="Ahren D."/>
        </authorList>
    </citation>
    <scope>NUCLEOTIDE SEQUENCE [LARGE SCALE GENOMIC DNA]</scope>
    <source>
        <strain evidence="3 4">CBS 200.50</strain>
    </source>
</reference>
<protein>
    <submittedName>
        <fullName evidence="3">Uncharacterized protein</fullName>
    </submittedName>
</protein>
<name>S8BVQ2_DACHA</name>
<comment type="caution">
    <text evidence="3">The sequence shown here is derived from an EMBL/GenBank/DDBJ whole genome shotgun (WGS) entry which is preliminary data.</text>
</comment>
<reference evidence="4" key="2">
    <citation type="submission" date="2013-04" db="EMBL/GenBank/DDBJ databases">
        <title>Genomic mechanisms accounting for the adaptation to parasitism in nematode-trapping fungi.</title>
        <authorList>
            <person name="Ahren D.G."/>
        </authorList>
    </citation>
    <scope>NUCLEOTIDE SEQUENCE [LARGE SCALE GENOMIC DNA]</scope>
    <source>
        <strain evidence="4">CBS 200.50</strain>
    </source>
</reference>
<sequence length="257" mass="28839">MLSASNSPAQLRTLFTIENLEPSPPRSLFHRPLTLEDFLLNVNAQSKTGDQTNPAASKPEEKSKLGQREAEAEAEVFTTREAESSAQGAQVNKKKKSHSKRAEPFDAFPKERKSSRLRERATRRVLTRQQKMLNSTHDQERMPNSTQERILNSTQDPVYTGDNVNQVAMDISILGKSLKVLVDANRAIARKTLELSIQLAVTKRKLEAATKELAEVEARLAAAEERARQCVGPFRQRHLLTDSKPSAEQIAQWLSEN</sequence>
<organism evidence="3 4">
    <name type="scientific">Dactylellina haptotyla (strain CBS 200.50)</name>
    <name type="common">Nematode-trapping fungus</name>
    <name type="synonym">Monacrosporium haptotylum</name>
    <dbReference type="NCBI Taxonomy" id="1284197"/>
    <lineage>
        <taxon>Eukaryota</taxon>
        <taxon>Fungi</taxon>
        <taxon>Dikarya</taxon>
        <taxon>Ascomycota</taxon>
        <taxon>Pezizomycotina</taxon>
        <taxon>Orbiliomycetes</taxon>
        <taxon>Orbiliales</taxon>
        <taxon>Orbiliaceae</taxon>
        <taxon>Dactylellina</taxon>
    </lineage>
</organism>
<accession>S8BVQ2</accession>